<protein>
    <submittedName>
        <fullName evidence="2">CoA-binding protein</fullName>
    </submittedName>
</protein>
<dbReference type="EMBL" id="JAPYKS010000010">
    <property type="protein sequence ID" value="MEI9410256.1"/>
    <property type="molecule type" value="Genomic_DNA"/>
</dbReference>
<dbReference type="SUPFAM" id="SSF51735">
    <property type="entry name" value="NAD(P)-binding Rossmann-fold domains"/>
    <property type="match status" value="1"/>
</dbReference>
<reference evidence="2 3" key="1">
    <citation type="submission" date="2022-12" db="EMBL/GenBank/DDBJ databases">
        <authorList>
            <person name="Muema E."/>
        </authorList>
    </citation>
    <scope>NUCLEOTIDE SEQUENCE [LARGE SCALE GENOMIC DNA]</scope>
    <source>
        <strain evidence="3">1326</strain>
    </source>
</reference>
<keyword evidence="3" id="KW-1185">Reference proteome</keyword>
<organism evidence="2 3">
    <name type="scientific">Mesorhizobium salmacidum</name>
    <dbReference type="NCBI Taxonomy" id="3015171"/>
    <lineage>
        <taxon>Bacteria</taxon>
        <taxon>Pseudomonadati</taxon>
        <taxon>Pseudomonadota</taxon>
        <taxon>Alphaproteobacteria</taxon>
        <taxon>Hyphomicrobiales</taxon>
        <taxon>Phyllobacteriaceae</taxon>
        <taxon>Mesorhizobium</taxon>
    </lineage>
</organism>
<dbReference type="PANTHER" id="PTHR33303">
    <property type="entry name" value="CYTOPLASMIC PROTEIN-RELATED"/>
    <property type="match status" value="1"/>
</dbReference>
<dbReference type="Gene3D" id="3.40.50.720">
    <property type="entry name" value="NAD(P)-binding Rossmann-like Domain"/>
    <property type="match status" value="1"/>
</dbReference>
<dbReference type="InterPro" id="IPR036291">
    <property type="entry name" value="NAD(P)-bd_dom_sf"/>
</dbReference>
<dbReference type="Proteomes" id="UP001387293">
    <property type="component" value="Unassembled WGS sequence"/>
</dbReference>
<dbReference type="InterPro" id="IPR003781">
    <property type="entry name" value="CoA-bd"/>
</dbReference>
<evidence type="ECO:0000313" key="3">
    <source>
        <dbReference type="Proteomes" id="UP001387293"/>
    </source>
</evidence>
<name>A0ABU8KX21_9HYPH</name>
<comment type="caution">
    <text evidence="2">The sequence shown here is derived from an EMBL/GenBank/DDBJ whole genome shotgun (WGS) entry which is preliminary data.</text>
</comment>
<dbReference type="Pfam" id="PF13380">
    <property type="entry name" value="CoA_binding_2"/>
    <property type="match status" value="1"/>
</dbReference>
<accession>A0ABU8KX21</accession>
<dbReference type="SMART" id="SM00881">
    <property type="entry name" value="CoA_binding"/>
    <property type="match status" value="1"/>
</dbReference>
<gene>
    <name evidence="2" type="ORF">O7A60_15930</name>
</gene>
<dbReference type="RefSeq" id="WP_337107105.1">
    <property type="nucleotide sequence ID" value="NZ_JAPYKS010000010.1"/>
</dbReference>
<proteinExistence type="predicted"/>
<evidence type="ECO:0000313" key="2">
    <source>
        <dbReference type="EMBL" id="MEI9410256.1"/>
    </source>
</evidence>
<feature type="domain" description="CoA-binding" evidence="1">
    <location>
        <begin position="14"/>
        <end position="111"/>
    </location>
</feature>
<dbReference type="PANTHER" id="PTHR33303:SF2">
    <property type="entry name" value="COA-BINDING DOMAIN-CONTAINING PROTEIN"/>
    <property type="match status" value="1"/>
</dbReference>
<sequence>MNHDSYDNTYIGGILNAVKTVAMVGASANDVRPSYFVLKYLLAKGFSVFPINPGQAGKEILGRMTYARLADIPEPIDMVDIFRNAAAVPGIVDEVLALDPLPKVIWMQLGVRHDEAAARAEAAGIKVVMNRCPKIEYGKLSGEIGWTGVNSGVLSSKKPLMRQGFQSFGVRQK</sequence>
<evidence type="ECO:0000259" key="1">
    <source>
        <dbReference type="SMART" id="SM00881"/>
    </source>
</evidence>